<dbReference type="HOGENOM" id="CLU_2299181_0_0_2"/>
<dbReference type="AlphaFoldDB" id="F4B3S5"/>
<gene>
    <name evidence="1" type="ordered locus">Ahos_1229</name>
</gene>
<keyword evidence="2" id="KW-1185">Reference proteome</keyword>
<dbReference type="GeneID" id="10600706"/>
<dbReference type="RefSeq" id="WP_013776028.1">
    <property type="nucleotide sequence ID" value="NC_015518.1"/>
</dbReference>
<organism evidence="1 2">
    <name type="scientific">Acidianus hospitalis (strain W1)</name>
    <dbReference type="NCBI Taxonomy" id="933801"/>
    <lineage>
        <taxon>Archaea</taxon>
        <taxon>Thermoproteota</taxon>
        <taxon>Thermoprotei</taxon>
        <taxon>Sulfolobales</taxon>
        <taxon>Sulfolobaceae</taxon>
        <taxon>Acidianus</taxon>
    </lineage>
</organism>
<protein>
    <submittedName>
        <fullName evidence="1">PNOB8-type integrase</fullName>
    </submittedName>
</protein>
<evidence type="ECO:0000313" key="2">
    <source>
        <dbReference type="Proteomes" id="UP000008458"/>
    </source>
</evidence>
<dbReference type="Proteomes" id="UP000008458">
    <property type="component" value="Chromosome"/>
</dbReference>
<name>F4B3S5_ACIHW</name>
<dbReference type="EMBL" id="CP002535">
    <property type="protein sequence ID" value="AEE94112.1"/>
    <property type="molecule type" value="Genomic_DNA"/>
</dbReference>
<evidence type="ECO:0000313" key="1">
    <source>
        <dbReference type="EMBL" id="AEE94112.1"/>
    </source>
</evidence>
<dbReference type="eggNOG" id="arCOG01247">
    <property type="taxonomic scope" value="Archaea"/>
</dbReference>
<reference key="2">
    <citation type="journal article" date="2011" name="Extremophiles">
        <title>Genomic analyses of Acidianus hospitalis W1 a host for studying crenarchaeal virus and plasmid life cycles.</title>
        <authorList>
            <person name="You X.Y."/>
            <person name="Liu C."/>
            <person name="Wang S.Y."/>
            <person name="Jiang C.Y."/>
            <person name="Shah S.A."/>
            <person name="Prangishvili D."/>
            <person name="Liu S.J."/>
            <person name="Garrett R.A."/>
        </authorList>
    </citation>
    <scope>NUCLEOTIDE SEQUENCE</scope>
    <source>
        <strain>W1</strain>
    </source>
</reference>
<accession>F4B3S5</accession>
<sequence>MSKLEEITDRSRKQLYLYLRGFDQRDKEIIIPDNVIEKITQALPIDQIYEVLHGFNPREVTINDAIAVITRAVQDPGFRNIFFMLLQNQFGEYLKETSTS</sequence>
<proteinExistence type="predicted"/>
<reference evidence="1 2" key="1">
    <citation type="journal article" date="2011" name="Extremophiles">
        <title>Genomic analysis of Acidianus hospitalis W1 a host for studying crenarchaeal virus and plasmid life cycles.</title>
        <authorList>
            <person name="You X.Y."/>
            <person name="Liu C."/>
            <person name="Wang S.Y."/>
            <person name="Jiang C.Y."/>
            <person name="Shah S.A."/>
            <person name="Prangishvili D."/>
            <person name="She Q."/>
            <person name="Liu S.J."/>
            <person name="Garrett R.A."/>
        </authorList>
    </citation>
    <scope>NUCLEOTIDE SEQUENCE [LARGE SCALE GENOMIC DNA]</scope>
    <source>
        <strain evidence="1 2">W1</strain>
    </source>
</reference>
<dbReference type="KEGG" id="aho:Ahos_1229"/>